<protein>
    <recommendedName>
        <fullName evidence="2">Peptidase S1 domain-containing protein</fullName>
    </recommendedName>
</protein>
<evidence type="ECO:0008006" key="2">
    <source>
        <dbReference type="Google" id="ProtNLM"/>
    </source>
</evidence>
<dbReference type="InterPro" id="IPR009003">
    <property type="entry name" value="Peptidase_S1_PA"/>
</dbReference>
<evidence type="ECO:0000313" key="1">
    <source>
        <dbReference type="EMBL" id="VAW17325.1"/>
    </source>
</evidence>
<accession>A0A3B0TFH0</accession>
<reference evidence="1" key="1">
    <citation type="submission" date="2018-06" db="EMBL/GenBank/DDBJ databases">
        <authorList>
            <person name="Zhirakovskaya E."/>
        </authorList>
    </citation>
    <scope>NUCLEOTIDE SEQUENCE</scope>
</reference>
<dbReference type="EMBL" id="UOEN01000369">
    <property type="protein sequence ID" value="VAW17325.1"/>
    <property type="molecule type" value="Genomic_DNA"/>
</dbReference>
<dbReference type="AlphaFoldDB" id="A0A3B0TFH0"/>
<proteinExistence type="predicted"/>
<gene>
    <name evidence="1" type="ORF">MNBD_BACTEROID05-728</name>
</gene>
<sequence length="261" mass="28891">MSISENDIVDLLFPYVRSVLGAKNKETPKFVGSGIVLKDHGNLYLVTAGHVMDHFNHEIDRFNKDKFPLFLDGVNGLVAISGEEVSSYTDEPIHRRDDNHDISIVKLSNEIQASLNPTYLINSDKMDLLGEHESQLGYFCVGVPANKGNKSIDKNNSLITPEPYGVRANESETGIYKKLNVNKLTHLALSFNVKKAFSKDNVKRTAPALNGLSGAPIWGFIKKSDTEIQPVIVAILTGYHQKDIKAILGTRIGEVFRDISL</sequence>
<organism evidence="1">
    <name type="scientific">hydrothermal vent metagenome</name>
    <dbReference type="NCBI Taxonomy" id="652676"/>
    <lineage>
        <taxon>unclassified sequences</taxon>
        <taxon>metagenomes</taxon>
        <taxon>ecological metagenomes</taxon>
    </lineage>
</organism>
<dbReference type="SUPFAM" id="SSF50494">
    <property type="entry name" value="Trypsin-like serine proteases"/>
    <property type="match status" value="1"/>
</dbReference>
<name>A0A3B0TFH0_9ZZZZ</name>